<dbReference type="PANTHER" id="PTHR43800:SF1">
    <property type="entry name" value="PEPTIDYL-LYSINE N-ACETYLTRANSFERASE YJAB"/>
    <property type="match status" value="1"/>
</dbReference>
<gene>
    <name evidence="4" type="primary">yjaB_1</name>
    <name evidence="4" type="ORF">EHSB41UT_03215</name>
</gene>
<evidence type="ECO:0000259" key="3">
    <source>
        <dbReference type="PROSITE" id="PS51186"/>
    </source>
</evidence>
<dbReference type="PROSITE" id="PS51186">
    <property type="entry name" value="GNAT"/>
    <property type="match status" value="1"/>
</dbReference>
<dbReference type="InterPro" id="IPR016181">
    <property type="entry name" value="Acyl_CoA_acyltransferase"/>
</dbReference>
<keyword evidence="1 4" id="KW-0808">Transferase</keyword>
<dbReference type="Pfam" id="PF13508">
    <property type="entry name" value="Acetyltransf_7"/>
    <property type="match status" value="1"/>
</dbReference>
<organism evidence="4 5">
    <name type="scientific">Parendozoicomonas haliclonae</name>
    <dbReference type="NCBI Taxonomy" id="1960125"/>
    <lineage>
        <taxon>Bacteria</taxon>
        <taxon>Pseudomonadati</taxon>
        <taxon>Pseudomonadota</taxon>
        <taxon>Gammaproteobacteria</taxon>
        <taxon>Oceanospirillales</taxon>
        <taxon>Endozoicomonadaceae</taxon>
        <taxon>Parendozoicomonas</taxon>
    </lineage>
</organism>
<dbReference type="CDD" id="cd04301">
    <property type="entry name" value="NAT_SF"/>
    <property type="match status" value="1"/>
</dbReference>
<dbReference type="EC" id="2.3.1.-" evidence="4"/>
<keyword evidence="2 4" id="KW-0012">Acyltransferase</keyword>
<protein>
    <submittedName>
        <fullName evidence="4">Putative N-acetyltransferase YjaB</fullName>
        <ecNumber evidence="4">2.3.1.-</ecNumber>
    </submittedName>
</protein>
<reference evidence="4 5" key="1">
    <citation type="submission" date="2017-03" db="EMBL/GenBank/DDBJ databases">
        <authorList>
            <person name="Afonso C.L."/>
            <person name="Miller P.J."/>
            <person name="Scott M.A."/>
            <person name="Spackman E."/>
            <person name="Goraichik I."/>
            <person name="Dimitrov K.M."/>
            <person name="Suarez D.L."/>
            <person name="Swayne D.E."/>
        </authorList>
    </citation>
    <scope>NUCLEOTIDE SEQUENCE [LARGE SCALE GENOMIC DNA]</scope>
    <source>
        <strain evidence="4">SB41UT1</strain>
    </source>
</reference>
<dbReference type="AlphaFoldDB" id="A0A1X7AM94"/>
<keyword evidence="5" id="KW-1185">Reference proteome</keyword>
<sequence>MPFDLPWVSELAIPKIFLHLGTLMQIHEVTTSDFPEMLAVWEDSVRATHDFLSEDDIQFLKPIVLEQAFPAVILRCVKNNAGAILGFIGVHEQSIEMLFVLSDARGQGIGKALLNHVVAEFGCNRVDVNEQNPQARGFYEHCGFKVVSRSPLDGQEKPFPILHMAS</sequence>
<dbReference type="Proteomes" id="UP000196573">
    <property type="component" value="Unassembled WGS sequence"/>
</dbReference>
<dbReference type="GO" id="GO:0016747">
    <property type="term" value="F:acyltransferase activity, transferring groups other than amino-acyl groups"/>
    <property type="evidence" value="ECO:0007669"/>
    <property type="project" value="InterPro"/>
</dbReference>
<evidence type="ECO:0000313" key="4">
    <source>
        <dbReference type="EMBL" id="SMA49371.1"/>
    </source>
</evidence>
<accession>A0A1X7AM94</accession>
<evidence type="ECO:0000256" key="1">
    <source>
        <dbReference type="ARBA" id="ARBA00022679"/>
    </source>
</evidence>
<dbReference type="SUPFAM" id="SSF55729">
    <property type="entry name" value="Acyl-CoA N-acyltransferases (Nat)"/>
    <property type="match status" value="1"/>
</dbReference>
<dbReference type="EMBL" id="FWPT01000007">
    <property type="protein sequence ID" value="SMA49371.1"/>
    <property type="molecule type" value="Genomic_DNA"/>
</dbReference>
<evidence type="ECO:0000313" key="5">
    <source>
        <dbReference type="Proteomes" id="UP000196573"/>
    </source>
</evidence>
<dbReference type="PANTHER" id="PTHR43800">
    <property type="entry name" value="PEPTIDYL-LYSINE N-ACETYLTRANSFERASE YJAB"/>
    <property type="match status" value="1"/>
</dbReference>
<dbReference type="InterPro" id="IPR000182">
    <property type="entry name" value="GNAT_dom"/>
</dbReference>
<name>A0A1X7AM94_9GAMM</name>
<evidence type="ECO:0000256" key="2">
    <source>
        <dbReference type="ARBA" id="ARBA00023315"/>
    </source>
</evidence>
<feature type="domain" description="N-acetyltransferase" evidence="3">
    <location>
        <begin position="24"/>
        <end position="166"/>
    </location>
</feature>
<dbReference type="Gene3D" id="3.40.630.30">
    <property type="match status" value="1"/>
</dbReference>
<proteinExistence type="predicted"/>